<dbReference type="AlphaFoldDB" id="A0A7K4MGI3"/>
<proteinExistence type="predicted"/>
<protein>
    <submittedName>
        <fullName evidence="2">Pyridoxal-phosphate dependent enzyme</fullName>
    </submittedName>
</protein>
<reference evidence="2 3" key="1">
    <citation type="journal article" date="2019" name="Environ. Microbiol.">
        <title>Genomics insights into ecotype formation of ammonia-oxidizing archaea in the deep ocean.</title>
        <authorList>
            <person name="Wang Y."/>
            <person name="Huang J.M."/>
            <person name="Cui G.J."/>
            <person name="Nunoura T."/>
            <person name="Takaki Y."/>
            <person name="Li W.L."/>
            <person name="Li J."/>
            <person name="Gao Z.M."/>
            <person name="Takai K."/>
            <person name="Zhang A.Q."/>
            <person name="Stepanauskas R."/>
        </authorList>
    </citation>
    <scope>NUCLEOTIDE SEQUENCE [LARGE SCALE GENOMIC DNA]</scope>
    <source>
        <strain evidence="2 3">T1L11</strain>
    </source>
</reference>
<dbReference type="EMBL" id="JACATE010000003">
    <property type="protein sequence ID" value="NWJ28326.1"/>
    <property type="molecule type" value="Genomic_DNA"/>
</dbReference>
<comment type="caution">
    <text evidence="2">The sequence shown here is derived from an EMBL/GenBank/DDBJ whole genome shotgun (WGS) entry which is preliminary data.</text>
</comment>
<dbReference type="Pfam" id="PF00291">
    <property type="entry name" value="PALP"/>
    <property type="match status" value="1"/>
</dbReference>
<evidence type="ECO:0000313" key="2">
    <source>
        <dbReference type="EMBL" id="NWJ28326.1"/>
    </source>
</evidence>
<evidence type="ECO:0000259" key="1">
    <source>
        <dbReference type="Pfam" id="PF00291"/>
    </source>
</evidence>
<dbReference type="Gene3D" id="3.40.50.1100">
    <property type="match status" value="4"/>
</dbReference>
<dbReference type="InterPro" id="IPR050214">
    <property type="entry name" value="Cys_Synth/Cystath_Beta-Synth"/>
</dbReference>
<dbReference type="InterPro" id="IPR001926">
    <property type="entry name" value="TrpB-like_PALP"/>
</dbReference>
<gene>
    <name evidence="2" type="ORF">HX848_02885</name>
</gene>
<organism evidence="2 3">
    <name type="scientific">Marine Group I thaumarchaeote</name>
    <dbReference type="NCBI Taxonomy" id="2511932"/>
    <lineage>
        <taxon>Archaea</taxon>
        <taxon>Nitrososphaerota</taxon>
        <taxon>Marine Group I</taxon>
    </lineage>
</organism>
<feature type="domain" description="Tryptophan synthase beta chain-like PALP" evidence="1">
    <location>
        <begin position="59"/>
        <end position="366"/>
    </location>
</feature>
<sequence>MEVTNIDNVLLESFEQEIWSKVPHLEETKIVNATPLTDLTEDLKECAKSVYKTDFTDMDLKVFGKFDSNLLTGSIKVRAAVHIIHDAIVTGKLKSGQTVIEATSGNFGIALGLLSKLGLVVVTLVSRKLQEGVFKELRNENIRIMDLDMDICPAPGMKDGAVDLLAAKAAAVNIRSQLSELGFDPEIFDKENSEIESLLVKQDIINLAKFLAKIYGLFCPEQYDNELNIDVHRTVTAVEMDQQLHENGNSLEDFEIVCTFGTGGTSGGLSRYVSEKYGKKSLHVVFPPAGQDVAGIRTKDKAIGLKLYEPEKYAGEHEVDFEQAKHLLKFFVDKGHDIGESTALALYEVLVMADSSGGGKFVVIVADGIEKYRKNLEVISKNQRVQVSLDEAVASANDYDKIIWIHTQYTPREEGIELIAKSLGVDKSKISVPKASTANQLLSTQQIPEELKKELQGSKGKSLLICMAGNTSLMATKVLAAKGIVTESLNGGITELPEGKNTDPSKFIKVATE</sequence>
<dbReference type="PANTHER" id="PTHR10314">
    <property type="entry name" value="CYSTATHIONINE BETA-SYNTHASE"/>
    <property type="match status" value="1"/>
</dbReference>
<evidence type="ECO:0000313" key="3">
    <source>
        <dbReference type="Proteomes" id="UP000563820"/>
    </source>
</evidence>
<dbReference type="SUPFAM" id="SSF53686">
    <property type="entry name" value="Tryptophan synthase beta subunit-like PLP-dependent enzymes"/>
    <property type="match status" value="1"/>
</dbReference>
<dbReference type="InterPro" id="IPR036052">
    <property type="entry name" value="TrpB-like_PALP_sf"/>
</dbReference>
<dbReference type="Proteomes" id="UP000563820">
    <property type="component" value="Unassembled WGS sequence"/>
</dbReference>
<name>A0A7K4MGI3_9ARCH</name>
<accession>A0A7K4MGI3</accession>